<proteinExistence type="predicted"/>
<reference evidence="3" key="1">
    <citation type="journal article" date="2019" name="Int. J. Syst. Evol. Microbiol.">
        <title>The Global Catalogue of Microorganisms (GCM) 10K type strain sequencing project: providing services to taxonomists for standard genome sequencing and annotation.</title>
        <authorList>
            <consortium name="The Broad Institute Genomics Platform"/>
            <consortium name="The Broad Institute Genome Sequencing Center for Infectious Disease"/>
            <person name="Wu L."/>
            <person name="Ma J."/>
        </authorList>
    </citation>
    <scope>NUCLEOTIDE SEQUENCE [LARGE SCALE GENOMIC DNA]</scope>
    <source>
        <strain evidence="3">JCM 15933</strain>
    </source>
</reference>
<organism evidence="2 3">
    <name type="scientific">Dactylosporangium maewongense</name>
    <dbReference type="NCBI Taxonomy" id="634393"/>
    <lineage>
        <taxon>Bacteria</taxon>
        <taxon>Bacillati</taxon>
        <taxon>Actinomycetota</taxon>
        <taxon>Actinomycetes</taxon>
        <taxon>Micromonosporales</taxon>
        <taxon>Micromonosporaceae</taxon>
        <taxon>Dactylosporangium</taxon>
    </lineage>
</organism>
<accession>A0ABP4P9R4</accession>
<dbReference type="Proteomes" id="UP001501470">
    <property type="component" value="Unassembled WGS sequence"/>
</dbReference>
<dbReference type="RefSeq" id="WP_344515577.1">
    <property type="nucleotide sequence ID" value="NZ_BAAAQD010000059.1"/>
</dbReference>
<evidence type="ECO:0000256" key="1">
    <source>
        <dbReference type="SAM" id="MobiDB-lite"/>
    </source>
</evidence>
<dbReference type="EMBL" id="BAAAQD010000059">
    <property type="protein sequence ID" value="GAA1576488.1"/>
    <property type="molecule type" value="Genomic_DNA"/>
</dbReference>
<comment type="caution">
    <text evidence="2">The sequence shown here is derived from an EMBL/GenBank/DDBJ whole genome shotgun (WGS) entry which is preliminary data.</text>
</comment>
<keyword evidence="3" id="KW-1185">Reference proteome</keyword>
<feature type="region of interest" description="Disordered" evidence="1">
    <location>
        <begin position="1"/>
        <end position="27"/>
    </location>
</feature>
<gene>
    <name evidence="2" type="ORF">GCM10009827_117870</name>
</gene>
<sequence length="116" mass="13144">MVHRPTSYPSDLSPPARRGLHDDEGLDQTFAEITDPARDCRFADSAHISEPGCAGLAAVEDGYLTQRRFDSYHRLWRENTCAASRTDARLRGELQRPMKHGARLRRALKQSPHFKA</sequence>
<evidence type="ECO:0000313" key="2">
    <source>
        <dbReference type="EMBL" id="GAA1576488.1"/>
    </source>
</evidence>
<protein>
    <submittedName>
        <fullName evidence="2">Uncharacterized protein</fullName>
    </submittedName>
</protein>
<name>A0ABP4P9R4_9ACTN</name>
<evidence type="ECO:0000313" key="3">
    <source>
        <dbReference type="Proteomes" id="UP001501470"/>
    </source>
</evidence>
<dbReference type="Gene3D" id="1.10.40.50">
    <property type="entry name" value="Probable gtpase engc, domain 3"/>
    <property type="match status" value="1"/>
</dbReference>